<dbReference type="Gene3D" id="6.10.340.10">
    <property type="match status" value="1"/>
</dbReference>
<dbReference type="Pfam" id="PF05227">
    <property type="entry name" value="CHASE3"/>
    <property type="match status" value="1"/>
</dbReference>
<keyword evidence="2" id="KW-1003">Cell membrane</keyword>
<evidence type="ECO:0000256" key="5">
    <source>
        <dbReference type="SAM" id="Phobius"/>
    </source>
</evidence>
<dbReference type="PANTHER" id="PTHR45138:SF9">
    <property type="entry name" value="DIGUANYLATE CYCLASE DGCM-RELATED"/>
    <property type="match status" value="1"/>
</dbReference>
<evidence type="ECO:0000256" key="2">
    <source>
        <dbReference type="ARBA" id="ARBA00022475"/>
    </source>
</evidence>
<dbReference type="InterPro" id="IPR029016">
    <property type="entry name" value="GAF-like_dom_sf"/>
</dbReference>
<evidence type="ECO:0000313" key="8">
    <source>
        <dbReference type="EMBL" id="GGH77014.1"/>
    </source>
</evidence>
<feature type="transmembrane region" description="Helical" evidence="5">
    <location>
        <begin position="20"/>
        <end position="42"/>
    </location>
</feature>
<dbReference type="Pfam" id="PF00672">
    <property type="entry name" value="HAMP"/>
    <property type="match status" value="1"/>
</dbReference>
<dbReference type="RefSeq" id="WP_229714127.1">
    <property type="nucleotide sequence ID" value="NZ_BMDD01000002.1"/>
</dbReference>
<dbReference type="InterPro" id="IPR029787">
    <property type="entry name" value="Nucleotide_cyclase"/>
</dbReference>
<sequence length="607" mass="68331">MNRMIKDLFQGKKFVGSGLVKVSLGFMVVFVLIVGLGFAYIVRSLFANYEGVRQTADLRTQLLKLENAMIDQETGQRGYLLSRREEFLEPFDRGEMNYHAASEALLLQVRSMDVEASFEVAVLDLTTTGTAWKTEFGDAQIRKAMAGQEVTEQELSDAKRRFDLFRSKEAALLDQVEILRAERRTSMLNRLYALFAAMGTLFVVVQILMLNYLQKGLIRLTRPIIQLDRAVSSYEGGNIQERLPDYREDDEIGRLVLNFKRMHEEMEKEKQALENTYRMINTLHQSRNLEDAYRNILKSIGALTSCGRMSVITQNPDGLYTIKAVCADGVVSLDELPLPDEADDVEELLLGGFSTIYDDWSKHRTQGAIAERLYAGGILSSMHIILRKEARVIGVLNLMSGEKSFFTAQKKDRLEKLSPMIVTALENASETIRIRDMAMRDGLTGLWNRRYFEQAFDSQLARQAAGQSDGRPLSLILLDIDRFKVFNDTWGHAEGDLVLKHVGRLLQQQVRTGDIPVRFGGEEFAILLPDTSQEEATVAAERIRKSLESESPSRKYCITASFGIATSGGGRSKEKLLEGADRALYRAKDEGRNRVCIDMGPGAQSIV</sequence>
<evidence type="ECO:0000313" key="9">
    <source>
        <dbReference type="Proteomes" id="UP000605427"/>
    </source>
</evidence>
<dbReference type="PROSITE" id="PS50885">
    <property type="entry name" value="HAMP"/>
    <property type="match status" value="1"/>
</dbReference>
<dbReference type="CDD" id="cd06225">
    <property type="entry name" value="HAMP"/>
    <property type="match status" value="1"/>
</dbReference>
<dbReference type="Proteomes" id="UP000605427">
    <property type="component" value="Unassembled WGS sequence"/>
</dbReference>
<dbReference type="SMART" id="SM00267">
    <property type="entry name" value="GGDEF"/>
    <property type="match status" value="1"/>
</dbReference>
<dbReference type="SUPFAM" id="SSF158472">
    <property type="entry name" value="HAMP domain-like"/>
    <property type="match status" value="1"/>
</dbReference>
<dbReference type="SUPFAM" id="SSF55073">
    <property type="entry name" value="Nucleotide cyclase"/>
    <property type="match status" value="1"/>
</dbReference>
<dbReference type="Pfam" id="PF00990">
    <property type="entry name" value="GGDEF"/>
    <property type="match status" value="1"/>
</dbReference>
<gene>
    <name evidence="8" type="ORF">GCM10007362_20130</name>
</gene>
<dbReference type="SUPFAM" id="SSF55781">
    <property type="entry name" value="GAF domain-like"/>
    <property type="match status" value="1"/>
</dbReference>
<evidence type="ECO:0000256" key="3">
    <source>
        <dbReference type="ARBA" id="ARBA00023136"/>
    </source>
</evidence>
<evidence type="ECO:0000256" key="4">
    <source>
        <dbReference type="SAM" id="Coils"/>
    </source>
</evidence>
<dbReference type="SMART" id="SM00304">
    <property type="entry name" value="HAMP"/>
    <property type="match status" value="1"/>
</dbReference>
<comment type="subcellular location">
    <subcellularLocation>
        <location evidence="1">Cell membrane</location>
    </subcellularLocation>
</comment>
<keyword evidence="9" id="KW-1185">Reference proteome</keyword>
<dbReference type="InterPro" id="IPR007891">
    <property type="entry name" value="CHASE3"/>
</dbReference>
<proteinExistence type="predicted"/>
<feature type="domain" description="HAMP" evidence="6">
    <location>
        <begin position="218"/>
        <end position="271"/>
    </location>
</feature>
<organism evidence="8 9">
    <name type="scientific">Saccharibacillus endophyticus</name>
    <dbReference type="NCBI Taxonomy" id="2060666"/>
    <lineage>
        <taxon>Bacteria</taxon>
        <taxon>Bacillati</taxon>
        <taxon>Bacillota</taxon>
        <taxon>Bacilli</taxon>
        <taxon>Bacillales</taxon>
        <taxon>Paenibacillaceae</taxon>
        <taxon>Saccharibacillus</taxon>
    </lineage>
</organism>
<name>A0ABQ1ZSL2_9BACL</name>
<keyword evidence="4" id="KW-0175">Coiled coil</keyword>
<evidence type="ECO:0000259" key="6">
    <source>
        <dbReference type="PROSITE" id="PS50885"/>
    </source>
</evidence>
<dbReference type="Gene3D" id="3.30.70.270">
    <property type="match status" value="1"/>
</dbReference>
<keyword evidence="5" id="KW-1133">Transmembrane helix</keyword>
<dbReference type="InterPro" id="IPR000160">
    <property type="entry name" value="GGDEF_dom"/>
</dbReference>
<evidence type="ECO:0008006" key="10">
    <source>
        <dbReference type="Google" id="ProtNLM"/>
    </source>
</evidence>
<dbReference type="PROSITE" id="PS50887">
    <property type="entry name" value="GGDEF"/>
    <property type="match status" value="1"/>
</dbReference>
<keyword evidence="5" id="KW-0812">Transmembrane</keyword>
<feature type="domain" description="GGDEF" evidence="7">
    <location>
        <begin position="471"/>
        <end position="600"/>
    </location>
</feature>
<dbReference type="PANTHER" id="PTHR45138">
    <property type="entry name" value="REGULATORY COMPONENTS OF SENSORY TRANSDUCTION SYSTEM"/>
    <property type="match status" value="1"/>
</dbReference>
<comment type="caution">
    <text evidence="8">The sequence shown here is derived from an EMBL/GenBank/DDBJ whole genome shotgun (WGS) entry which is preliminary data.</text>
</comment>
<evidence type="ECO:0000259" key="7">
    <source>
        <dbReference type="PROSITE" id="PS50887"/>
    </source>
</evidence>
<reference evidence="9" key="1">
    <citation type="journal article" date="2019" name="Int. J. Syst. Evol. Microbiol.">
        <title>The Global Catalogue of Microorganisms (GCM) 10K type strain sequencing project: providing services to taxonomists for standard genome sequencing and annotation.</title>
        <authorList>
            <consortium name="The Broad Institute Genomics Platform"/>
            <consortium name="The Broad Institute Genome Sequencing Center for Infectious Disease"/>
            <person name="Wu L."/>
            <person name="Ma J."/>
        </authorList>
    </citation>
    <scope>NUCLEOTIDE SEQUENCE [LARGE SCALE GENOMIC DNA]</scope>
    <source>
        <strain evidence="9">CCM 8702</strain>
    </source>
</reference>
<dbReference type="InterPro" id="IPR003660">
    <property type="entry name" value="HAMP_dom"/>
</dbReference>
<dbReference type="NCBIfam" id="TIGR00254">
    <property type="entry name" value="GGDEF"/>
    <property type="match status" value="1"/>
</dbReference>
<dbReference type="CDD" id="cd01949">
    <property type="entry name" value="GGDEF"/>
    <property type="match status" value="1"/>
</dbReference>
<keyword evidence="3 5" id="KW-0472">Membrane</keyword>
<protein>
    <recommendedName>
        <fullName evidence="10">Diguanylate cyclase</fullName>
    </recommendedName>
</protein>
<dbReference type="Gene3D" id="3.30.450.40">
    <property type="match status" value="1"/>
</dbReference>
<dbReference type="InterPro" id="IPR050469">
    <property type="entry name" value="Diguanylate_Cyclase"/>
</dbReference>
<dbReference type="EMBL" id="BMDD01000002">
    <property type="protein sequence ID" value="GGH77014.1"/>
    <property type="molecule type" value="Genomic_DNA"/>
</dbReference>
<evidence type="ECO:0000256" key="1">
    <source>
        <dbReference type="ARBA" id="ARBA00004236"/>
    </source>
</evidence>
<dbReference type="InterPro" id="IPR043128">
    <property type="entry name" value="Rev_trsase/Diguanyl_cyclase"/>
</dbReference>
<feature type="coiled-coil region" evidence="4">
    <location>
        <begin position="256"/>
        <end position="283"/>
    </location>
</feature>
<feature type="transmembrane region" description="Helical" evidence="5">
    <location>
        <begin position="191"/>
        <end position="213"/>
    </location>
</feature>
<accession>A0ABQ1ZSL2</accession>